<keyword evidence="2" id="KW-1185">Reference proteome</keyword>
<accession>A0A7J8TJY4</accession>
<gene>
    <name evidence="1" type="ORF">Godav_029962</name>
</gene>
<dbReference type="Proteomes" id="UP000593561">
    <property type="component" value="Unassembled WGS sequence"/>
</dbReference>
<dbReference type="CDD" id="cd06222">
    <property type="entry name" value="RNase_H_like"/>
    <property type="match status" value="1"/>
</dbReference>
<dbReference type="PANTHER" id="PTHR47723">
    <property type="entry name" value="OS05G0353850 PROTEIN"/>
    <property type="match status" value="1"/>
</dbReference>
<name>A0A7J8TJY4_GOSDV</name>
<dbReference type="Gene3D" id="3.30.420.10">
    <property type="entry name" value="Ribonuclease H-like superfamily/Ribonuclease H"/>
    <property type="match status" value="1"/>
</dbReference>
<feature type="non-terminal residue" evidence="1">
    <location>
        <position position="196"/>
    </location>
</feature>
<dbReference type="EMBL" id="JABFAC010250518">
    <property type="protein sequence ID" value="MBA0638421.1"/>
    <property type="molecule type" value="Genomic_DNA"/>
</dbReference>
<dbReference type="InterPro" id="IPR053151">
    <property type="entry name" value="RNase_H-like"/>
</dbReference>
<dbReference type="InterPro" id="IPR044730">
    <property type="entry name" value="RNase_H-like_dom_plant"/>
</dbReference>
<proteinExistence type="predicted"/>
<evidence type="ECO:0000313" key="2">
    <source>
        <dbReference type="Proteomes" id="UP000593561"/>
    </source>
</evidence>
<dbReference type="InterPro" id="IPR036397">
    <property type="entry name" value="RNaseH_sf"/>
</dbReference>
<dbReference type="PANTHER" id="PTHR47723:SF13">
    <property type="entry name" value="PUTATIVE-RELATED"/>
    <property type="match status" value="1"/>
</dbReference>
<evidence type="ECO:0000313" key="1">
    <source>
        <dbReference type="EMBL" id="MBA0638421.1"/>
    </source>
</evidence>
<protein>
    <recommendedName>
        <fullName evidence="3">RNase H type-1 domain-containing protein</fullName>
    </recommendedName>
</protein>
<dbReference type="GO" id="GO:0003676">
    <property type="term" value="F:nucleic acid binding"/>
    <property type="evidence" value="ECO:0007669"/>
    <property type="project" value="InterPro"/>
</dbReference>
<comment type="caution">
    <text evidence="1">The sequence shown here is derived from an EMBL/GenBank/DDBJ whole genome shotgun (WGS) entry which is preliminary data.</text>
</comment>
<sequence>RGHAFEACEATPCSILSENGAYLNTNGLVRHEDGFAAVAGIVRDHNGKWLFEFNRYLGSCSVFDVELWVKDIQEGFIEGSNSALIRRIHQLLLRFGRWSICHIHREDNQDADRLVKMVYERNYELLMFEGFSFGGRYRSVGAFDEQGERKGKASLSFRRLGESVSGECLELLLVDTIHSVKWELRNNLNPYSKFRV</sequence>
<reference evidence="1 2" key="1">
    <citation type="journal article" date="2019" name="Genome Biol. Evol.">
        <title>Insights into the evolution of the New World diploid cottons (Gossypium, subgenus Houzingenia) based on genome sequencing.</title>
        <authorList>
            <person name="Grover C.E."/>
            <person name="Arick M.A. 2nd"/>
            <person name="Thrash A."/>
            <person name="Conover J.L."/>
            <person name="Sanders W.S."/>
            <person name="Peterson D.G."/>
            <person name="Frelichowski J.E."/>
            <person name="Scheffler J.A."/>
            <person name="Scheffler B.E."/>
            <person name="Wendel J.F."/>
        </authorList>
    </citation>
    <scope>NUCLEOTIDE SEQUENCE [LARGE SCALE GENOMIC DNA]</scope>
    <source>
        <strain evidence="1">27</strain>
        <tissue evidence="1">Leaf</tissue>
    </source>
</reference>
<organism evidence="1 2">
    <name type="scientific">Gossypium davidsonii</name>
    <name type="common">Davidson's cotton</name>
    <name type="synonym">Gossypium klotzschianum subsp. davidsonii</name>
    <dbReference type="NCBI Taxonomy" id="34287"/>
    <lineage>
        <taxon>Eukaryota</taxon>
        <taxon>Viridiplantae</taxon>
        <taxon>Streptophyta</taxon>
        <taxon>Embryophyta</taxon>
        <taxon>Tracheophyta</taxon>
        <taxon>Spermatophyta</taxon>
        <taxon>Magnoliopsida</taxon>
        <taxon>eudicotyledons</taxon>
        <taxon>Gunneridae</taxon>
        <taxon>Pentapetalae</taxon>
        <taxon>rosids</taxon>
        <taxon>malvids</taxon>
        <taxon>Malvales</taxon>
        <taxon>Malvaceae</taxon>
        <taxon>Malvoideae</taxon>
        <taxon>Gossypium</taxon>
    </lineage>
</organism>
<evidence type="ECO:0008006" key="3">
    <source>
        <dbReference type="Google" id="ProtNLM"/>
    </source>
</evidence>
<dbReference type="AlphaFoldDB" id="A0A7J8TJY4"/>